<evidence type="ECO:0000256" key="1">
    <source>
        <dbReference type="ARBA" id="ARBA00022679"/>
    </source>
</evidence>
<dbReference type="CDD" id="cd09274">
    <property type="entry name" value="RNase_HI_RT_Ty3"/>
    <property type="match status" value="1"/>
</dbReference>
<dbReference type="GO" id="GO:0003964">
    <property type="term" value="F:RNA-directed DNA polymerase activity"/>
    <property type="evidence" value="ECO:0007669"/>
    <property type="project" value="UniProtKB-KW"/>
</dbReference>
<dbReference type="Pfam" id="PF00078">
    <property type="entry name" value="RVT_1"/>
    <property type="match status" value="1"/>
</dbReference>
<dbReference type="SUPFAM" id="SSF53098">
    <property type="entry name" value="Ribonuclease H-like"/>
    <property type="match status" value="1"/>
</dbReference>
<evidence type="ECO:0000313" key="9">
    <source>
        <dbReference type="Proteomes" id="UP000288805"/>
    </source>
</evidence>
<dbReference type="PROSITE" id="PS50994">
    <property type="entry name" value="INTEGRASE"/>
    <property type="match status" value="1"/>
</dbReference>
<dbReference type="AlphaFoldDB" id="A0A438HHK8"/>
<dbReference type="FunFam" id="3.10.20.370:FF:000001">
    <property type="entry name" value="Retrovirus-related Pol polyprotein from transposon 17.6-like protein"/>
    <property type="match status" value="1"/>
</dbReference>
<keyword evidence="2" id="KW-0548">Nucleotidyltransferase</keyword>
<keyword evidence="3" id="KW-0540">Nuclease</keyword>
<dbReference type="FunFam" id="3.30.70.270:FF:000020">
    <property type="entry name" value="Transposon Tf2-6 polyprotein-like Protein"/>
    <property type="match status" value="1"/>
</dbReference>
<name>A0A438HHK8_VITVI</name>
<protein>
    <submittedName>
        <fullName evidence="8">Retrovirus-related Pol polyprotein from transposon 17.6</fullName>
    </submittedName>
</protein>
<dbReference type="Gene3D" id="1.10.340.70">
    <property type="match status" value="1"/>
</dbReference>
<dbReference type="GO" id="GO:0004519">
    <property type="term" value="F:endonuclease activity"/>
    <property type="evidence" value="ECO:0007669"/>
    <property type="project" value="UniProtKB-KW"/>
</dbReference>
<dbReference type="PANTHER" id="PTHR37984">
    <property type="entry name" value="PROTEIN CBG26694"/>
    <property type="match status" value="1"/>
</dbReference>
<dbReference type="InterPro" id="IPR012337">
    <property type="entry name" value="RNaseH-like_sf"/>
</dbReference>
<dbReference type="InterPro" id="IPR000477">
    <property type="entry name" value="RT_dom"/>
</dbReference>
<evidence type="ECO:0000259" key="7">
    <source>
        <dbReference type="PROSITE" id="PS50994"/>
    </source>
</evidence>
<evidence type="ECO:0000256" key="4">
    <source>
        <dbReference type="ARBA" id="ARBA00022759"/>
    </source>
</evidence>
<dbReference type="GO" id="GO:0016787">
    <property type="term" value="F:hydrolase activity"/>
    <property type="evidence" value="ECO:0007669"/>
    <property type="project" value="UniProtKB-KW"/>
</dbReference>
<dbReference type="Gene3D" id="3.30.420.10">
    <property type="entry name" value="Ribonuclease H-like superfamily/Ribonuclease H"/>
    <property type="match status" value="1"/>
</dbReference>
<dbReference type="GO" id="GO:0003676">
    <property type="term" value="F:nucleic acid binding"/>
    <property type="evidence" value="ECO:0007669"/>
    <property type="project" value="InterPro"/>
</dbReference>
<keyword evidence="5" id="KW-0378">Hydrolase</keyword>
<dbReference type="InterPro" id="IPR043502">
    <property type="entry name" value="DNA/RNA_pol_sf"/>
</dbReference>
<dbReference type="InterPro" id="IPR001584">
    <property type="entry name" value="Integrase_cat-core"/>
</dbReference>
<gene>
    <name evidence="8" type="primary">pol_404</name>
    <name evidence="8" type="ORF">CK203_042121</name>
</gene>
<dbReference type="InterPro" id="IPR050951">
    <property type="entry name" value="Retrovirus_Pol_polyprotein"/>
</dbReference>
<dbReference type="InterPro" id="IPR043128">
    <property type="entry name" value="Rev_trsase/Diguanyl_cyclase"/>
</dbReference>
<dbReference type="Gene3D" id="3.10.10.10">
    <property type="entry name" value="HIV Type 1 Reverse Transcriptase, subunit A, domain 1"/>
    <property type="match status" value="1"/>
</dbReference>
<keyword evidence="4" id="KW-0255">Endonuclease</keyword>
<keyword evidence="1" id="KW-0808">Transferase</keyword>
<dbReference type="InterPro" id="IPR041588">
    <property type="entry name" value="Integrase_H2C2"/>
</dbReference>
<evidence type="ECO:0000256" key="3">
    <source>
        <dbReference type="ARBA" id="ARBA00022722"/>
    </source>
</evidence>
<evidence type="ECO:0000256" key="6">
    <source>
        <dbReference type="ARBA" id="ARBA00022918"/>
    </source>
</evidence>
<dbReference type="CDD" id="cd01647">
    <property type="entry name" value="RT_LTR"/>
    <property type="match status" value="1"/>
</dbReference>
<evidence type="ECO:0000256" key="5">
    <source>
        <dbReference type="ARBA" id="ARBA00022801"/>
    </source>
</evidence>
<accession>A0A438HHK8</accession>
<organism evidence="8 9">
    <name type="scientific">Vitis vinifera</name>
    <name type="common">Grape</name>
    <dbReference type="NCBI Taxonomy" id="29760"/>
    <lineage>
        <taxon>Eukaryota</taxon>
        <taxon>Viridiplantae</taxon>
        <taxon>Streptophyta</taxon>
        <taxon>Embryophyta</taxon>
        <taxon>Tracheophyta</taxon>
        <taxon>Spermatophyta</taxon>
        <taxon>Magnoliopsida</taxon>
        <taxon>eudicotyledons</taxon>
        <taxon>Gunneridae</taxon>
        <taxon>Pentapetalae</taxon>
        <taxon>rosids</taxon>
        <taxon>Vitales</taxon>
        <taxon>Vitaceae</taxon>
        <taxon>Viteae</taxon>
        <taxon>Vitis</taxon>
    </lineage>
</organism>
<dbReference type="PANTHER" id="PTHR37984:SF5">
    <property type="entry name" value="PROTEIN NYNRIN-LIKE"/>
    <property type="match status" value="1"/>
</dbReference>
<dbReference type="InterPro" id="IPR041373">
    <property type="entry name" value="RT_RNaseH"/>
</dbReference>
<dbReference type="GO" id="GO:0015074">
    <property type="term" value="P:DNA integration"/>
    <property type="evidence" value="ECO:0007669"/>
    <property type="project" value="InterPro"/>
</dbReference>
<dbReference type="Pfam" id="PF17917">
    <property type="entry name" value="RT_RNaseH"/>
    <property type="match status" value="1"/>
</dbReference>
<dbReference type="Gene3D" id="3.30.70.270">
    <property type="match status" value="2"/>
</dbReference>
<dbReference type="InterPro" id="IPR036397">
    <property type="entry name" value="RNaseH_sf"/>
</dbReference>
<dbReference type="Pfam" id="PF17921">
    <property type="entry name" value="Integrase_H2C2"/>
    <property type="match status" value="1"/>
</dbReference>
<evidence type="ECO:0000256" key="2">
    <source>
        <dbReference type="ARBA" id="ARBA00022695"/>
    </source>
</evidence>
<reference evidence="8 9" key="1">
    <citation type="journal article" date="2018" name="PLoS Genet.">
        <title>Population sequencing reveals clonal diversity and ancestral inbreeding in the grapevine cultivar Chardonnay.</title>
        <authorList>
            <person name="Roach M.J."/>
            <person name="Johnson D.L."/>
            <person name="Bohlmann J."/>
            <person name="van Vuuren H.J."/>
            <person name="Jones S.J."/>
            <person name="Pretorius I.S."/>
            <person name="Schmidt S.A."/>
            <person name="Borneman A.R."/>
        </authorList>
    </citation>
    <scope>NUCLEOTIDE SEQUENCE [LARGE SCALE GENOMIC DNA]</scope>
    <source>
        <strain evidence="9">cv. Chardonnay</strain>
        <tissue evidence="8">Leaf</tissue>
    </source>
</reference>
<dbReference type="EMBL" id="QGNW01000222">
    <property type="protein sequence ID" value="RVW83908.1"/>
    <property type="molecule type" value="Genomic_DNA"/>
</dbReference>
<comment type="caution">
    <text evidence="8">The sequence shown here is derived from an EMBL/GenBank/DDBJ whole genome shotgun (WGS) entry which is preliminary data.</text>
</comment>
<dbReference type="Proteomes" id="UP000288805">
    <property type="component" value="Unassembled WGS sequence"/>
</dbReference>
<evidence type="ECO:0000313" key="8">
    <source>
        <dbReference type="EMBL" id="RVW83908.1"/>
    </source>
</evidence>
<proteinExistence type="predicted"/>
<feature type="domain" description="Integrase catalytic" evidence="7">
    <location>
        <begin position="723"/>
        <end position="830"/>
    </location>
</feature>
<keyword evidence="6" id="KW-0695">RNA-directed DNA polymerase</keyword>
<sequence length="920" mass="104624">MTLSLADRSVKIPRGDRGCSSSSGQILLSCGFCGDTDSTVKEENYVPIILGRPFLATSNAIINCRNGVMQLTFGNMTLELNIFHYHCDKSLEESLNESLEVLEDGFPEPSDVLAIMSPWRRREEILPLFNQEDSQGVAVEDPPKLILKPLPVDLKYAYLEDDEKCPVVVSSTLTSDQEDSLLGVLRKCKKAIGWQISDLKGISPLVCTHHIYMEEMQNHLWVSPTQVVPKKSGITVIQNEKGEEVSTRPTRMEGYFQIEIDLEDQEKTTFTCPFGTFAYRRMPFGLCNAPATFQRCMLSIFSDMVERIMEVFMDDITVYGSSYEECLLHLEAVLHRCIEKDLVLNWEKCHFMVQKGIVLGHIISKNGIEVDKAKVELIVKLPPPTNVKGIRQFLGHAGFYRRFIKDFSKISKPLCELLVKDAKFVWDEKCQRSFEELKQFLTTAPIVRAPNWKLPFEVMCDSSDLAMGAVLGQREDGKPYVIYYASKTLNEAQRNYTTTEKELLAVVFALDKFRAYLVGSSIVVFTDHSALKYLLTKQDAKARLIRWILLLQEFNLQIRDKKGVENVVADHLSRLVIAHDSHGLPINDDFPEESLMSIDVTPWYSHIANFLLLEKYQVNQIIRKCVPEQEQSGILSHCHDSACGGHFASQKTAMKVIQSGFWWPSLFKDAHSMCKGCDRCQRLGKLTRRNMMPLNPILIVDIFDVWGIDFMGPFPMSFGHSYILVGVDYVSKFGVPKAIISDGGTHFCNKPFETLLAKYGVKHKVATPYHPQTSGQVELANREIKNILMKVVNVNRKDWSIKLLDSLWAYRTAYKTILGMSPYRLVYGKACHLPVEIEYKAWWAIKKLNMDLTRAGWTGPFIIHEVHPNGVVEVFNPTGNQTFKVNGHRLKPFIEPYSTDKEEINLLEPHNSEGKQGIMD</sequence>
<dbReference type="SUPFAM" id="SSF56672">
    <property type="entry name" value="DNA/RNA polymerases"/>
    <property type="match status" value="1"/>
</dbReference>